<dbReference type="InterPro" id="IPR003593">
    <property type="entry name" value="AAA+_ATPase"/>
</dbReference>
<dbReference type="EMBL" id="FZNW01000021">
    <property type="protein sequence ID" value="SNR81693.1"/>
    <property type="molecule type" value="Genomic_DNA"/>
</dbReference>
<dbReference type="AlphaFoldDB" id="A0A238ZG57"/>
<evidence type="ECO:0000256" key="1">
    <source>
        <dbReference type="ARBA" id="ARBA00004202"/>
    </source>
</evidence>
<keyword evidence="3" id="KW-1003">Cell membrane</keyword>
<keyword evidence="5" id="KW-0408">Iron</keyword>
<evidence type="ECO:0000259" key="8">
    <source>
        <dbReference type="SMART" id="SM00382"/>
    </source>
</evidence>
<dbReference type="PANTHER" id="PTHR42771">
    <property type="entry name" value="IRON(3+)-HYDROXAMATE IMPORT ATP-BINDING PROTEIN FHUC"/>
    <property type="match status" value="1"/>
</dbReference>
<evidence type="ECO:0000256" key="7">
    <source>
        <dbReference type="ARBA" id="ARBA00023136"/>
    </source>
</evidence>
<name>A0A238ZG57_9PSEU</name>
<dbReference type="Pfam" id="PF13304">
    <property type="entry name" value="AAA_21"/>
    <property type="match status" value="1"/>
</dbReference>
<dbReference type="Gene3D" id="3.40.50.300">
    <property type="entry name" value="P-loop containing nucleotide triphosphate hydrolases"/>
    <property type="match status" value="2"/>
</dbReference>
<dbReference type="Proteomes" id="UP000198348">
    <property type="component" value="Unassembled WGS sequence"/>
</dbReference>
<dbReference type="GO" id="GO:0006826">
    <property type="term" value="P:iron ion transport"/>
    <property type="evidence" value="ECO:0007669"/>
    <property type="project" value="UniProtKB-KW"/>
</dbReference>
<keyword evidence="2" id="KW-0813">Transport</keyword>
<proteinExistence type="predicted"/>
<evidence type="ECO:0000256" key="2">
    <source>
        <dbReference type="ARBA" id="ARBA00022448"/>
    </source>
</evidence>
<dbReference type="Pfam" id="PF13476">
    <property type="entry name" value="AAA_23"/>
    <property type="match status" value="1"/>
</dbReference>
<dbReference type="PANTHER" id="PTHR42771:SF2">
    <property type="entry name" value="IRON(3+)-HYDROXAMATE IMPORT ATP-BINDING PROTEIN FHUC"/>
    <property type="match status" value="1"/>
</dbReference>
<evidence type="ECO:0000256" key="5">
    <source>
        <dbReference type="ARBA" id="ARBA00023004"/>
    </source>
</evidence>
<evidence type="ECO:0000256" key="6">
    <source>
        <dbReference type="ARBA" id="ARBA00023065"/>
    </source>
</evidence>
<dbReference type="InterPro" id="IPR003959">
    <property type="entry name" value="ATPase_AAA_core"/>
</dbReference>
<evidence type="ECO:0000313" key="9">
    <source>
        <dbReference type="EMBL" id="SNR81693.1"/>
    </source>
</evidence>
<protein>
    <submittedName>
        <fullName evidence="9">Predicted ATPase</fullName>
    </submittedName>
</protein>
<keyword evidence="6" id="KW-0406">Ion transport</keyword>
<organism evidence="9 10">
    <name type="scientific">Haloechinothrix alba</name>
    <dbReference type="NCBI Taxonomy" id="664784"/>
    <lineage>
        <taxon>Bacteria</taxon>
        <taxon>Bacillati</taxon>
        <taxon>Actinomycetota</taxon>
        <taxon>Actinomycetes</taxon>
        <taxon>Pseudonocardiales</taxon>
        <taxon>Pseudonocardiaceae</taxon>
        <taxon>Haloechinothrix</taxon>
    </lineage>
</organism>
<evidence type="ECO:0000313" key="10">
    <source>
        <dbReference type="Proteomes" id="UP000198348"/>
    </source>
</evidence>
<keyword evidence="10" id="KW-1185">Reference proteome</keyword>
<dbReference type="InterPro" id="IPR051535">
    <property type="entry name" value="Siderophore_ABC-ATPase"/>
</dbReference>
<dbReference type="SUPFAM" id="SSF52540">
    <property type="entry name" value="P-loop containing nucleoside triphosphate hydrolases"/>
    <property type="match status" value="1"/>
</dbReference>
<accession>A0A238ZG57</accession>
<feature type="domain" description="AAA+ ATPase" evidence="8">
    <location>
        <begin position="59"/>
        <end position="236"/>
    </location>
</feature>
<comment type="subcellular location">
    <subcellularLocation>
        <location evidence="1">Cell membrane</location>
        <topology evidence="1">Peripheral membrane protein</topology>
    </subcellularLocation>
</comment>
<evidence type="ECO:0000256" key="4">
    <source>
        <dbReference type="ARBA" id="ARBA00022496"/>
    </source>
</evidence>
<evidence type="ECO:0000256" key="3">
    <source>
        <dbReference type="ARBA" id="ARBA00022475"/>
    </source>
</evidence>
<dbReference type="GO" id="GO:0005524">
    <property type="term" value="F:ATP binding"/>
    <property type="evidence" value="ECO:0007669"/>
    <property type="project" value="InterPro"/>
</dbReference>
<keyword evidence="7" id="KW-0472">Membrane</keyword>
<sequence>MTVRGHAGNESGMTSTGSLRSNGVFLRHVRLEPGLETDRYPFTLPVVVHLAASGGLGLETPVTFFVGENGTGKSTLVEAIAVAAGFNPEGGSRSFRFATRATESSLGDHLILRWERKPRTGFFLRAESYYNVASEIERLDQDPYSPPLLPAYGGTSPHERSHGESFLDLVTHRFAPGGLYLLDEPEAALSVRGCMALLARLADLAAQGSQILVATHSPILLALPGARIIEIDEDGTAEAVDYDQALPVRLTRDFLTAPEKYLRHLLDEDEPS</sequence>
<dbReference type="InterPro" id="IPR027417">
    <property type="entry name" value="P-loop_NTPase"/>
</dbReference>
<dbReference type="GO" id="GO:0005886">
    <property type="term" value="C:plasma membrane"/>
    <property type="evidence" value="ECO:0007669"/>
    <property type="project" value="UniProtKB-SubCell"/>
</dbReference>
<dbReference type="InterPro" id="IPR038729">
    <property type="entry name" value="Rad50/SbcC_AAA"/>
</dbReference>
<dbReference type="GO" id="GO:0006302">
    <property type="term" value="P:double-strand break repair"/>
    <property type="evidence" value="ECO:0007669"/>
    <property type="project" value="InterPro"/>
</dbReference>
<gene>
    <name evidence="9" type="ORF">SAMN06265360_1215</name>
</gene>
<dbReference type="SMART" id="SM00382">
    <property type="entry name" value="AAA"/>
    <property type="match status" value="1"/>
</dbReference>
<keyword evidence="4" id="KW-0410">Iron transport</keyword>
<dbReference type="GO" id="GO:0016887">
    <property type="term" value="F:ATP hydrolysis activity"/>
    <property type="evidence" value="ECO:0007669"/>
    <property type="project" value="InterPro"/>
</dbReference>
<reference evidence="9 10" key="1">
    <citation type="submission" date="2017-06" db="EMBL/GenBank/DDBJ databases">
        <authorList>
            <person name="Kim H.J."/>
            <person name="Triplett B.A."/>
        </authorList>
    </citation>
    <scope>NUCLEOTIDE SEQUENCE [LARGE SCALE GENOMIC DNA]</scope>
    <source>
        <strain evidence="9 10">DSM 45207</strain>
    </source>
</reference>